<evidence type="ECO:0000313" key="1">
    <source>
        <dbReference type="EMBL" id="AVV39809.1"/>
    </source>
</evidence>
<dbReference type="Proteomes" id="UP000241538">
    <property type="component" value="Plasmid pPV989-508"/>
</dbReference>
<dbReference type="AlphaFoldDB" id="A0AAN1NUY5"/>
<geneLocation type="plasmid" evidence="2">
    <name>ppv989-508</name>
</geneLocation>
<dbReference type="EMBL" id="CP028350">
    <property type="protein sequence ID" value="AVV39809.1"/>
    <property type="molecule type" value="Genomic_DNA"/>
</dbReference>
<gene>
    <name evidence="1" type="ORF">C9381_21060</name>
</gene>
<sequence>MVLINGLTDGVANSYVASGAIKSSSGDNTESITGKRLPDTVVIISQEARDRLMQVVAEPVSAEQQDKTLNDLLASRSAHQGPTFNLGYALFNDPYTNWDARTFRPLLDMTTDNTQASMDEFAGALHQVLAEGQVGQNQYDNSDTSEAMAITLTQVKLHKLIEKYVPDDKRKQATGIVDEMIDSKVAFREERTLLGAQQRLDIAHQYGTREIVADARDYLTQIKSGSARPQNELARMFEATKSGSDMNAIFSVFADVIRSTPNPDNKAQPSIDDALNQLEVYRQQWQAFADKYIA</sequence>
<accession>A0AAN1NUY5</accession>
<proteinExistence type="predicted"/>
<evidence type="ECO:0000313" key="2">
    <source>
        <dbReference type="Proteomes" id="UP000241538"/>
    </source>
</evidence>
<organism evidence="1 2">
    <name type="scientific">Pantoea vagans</name>
    <dbReference type="NCBI Taxonomy" id="470934"/>
    <lineage>
        <taxon>Bacteria</taxon>
        <taxon>Pseudomonadati</taxon>
        <taxon>Pseudomonadota</taxon>
        <taxon>Gammaproteobacteria</taxon>
        <taxon>Enterobacterales</taxon>
        <taxon>Erwiniaceae</taxon>
        <taxon>Pantoea</taxon>
    </lineage>
</organism>
<reference evidence="1 2" key="1">
    <citation type="journal article" date="2018" name="Int J Genomics">
        <title>Comparative Genomics Analysis of Plasmid pPV989-94 from a Clinical Isolate of Pantoea vagans PV989.</title>
        <authorList>
            <person name="Xu L."/>
            <person name="Yin M."/>
            <person name="Zhu T."/>
            <person name="Lu J."/>
            <person name="Bao Q."/>
        </authorList>
    </citation>
    <scope>NUCLEOTIDE SEQUENCE [LARGE SCALE GENOMIC DNA]</scope>
    <source>
        <strain evidence="1 2">PV989</strain>
    </source>
</reference>
<name>A0AAN1NUY5_9GAMM</name>
<keyword evidence="1" id="KW-0614">Plasmid</keyword>
<protein>
    <submittedName>
        <fullName evidence="1">Uncharacterized protein</fullName>
    </submittedName>
</protein>